<keyword evidence="2" id="KW-1185">Reference proteome</keyword>
<dbReference type="Proteomes" id="UP001236723">
    <property type="component" value="Unassembled WGS sequence"/>
</dbReference>
<organism evidence="1 2">
    <name type="scientific">Alkalibacillus filiformis</name>
    <dbReference type="NCBI Taxonomy" id="200990"/>
    <lineage>
        <taxon>Bacteria</taxon>
        <taxon>Bacillati</taxon>
        <taxon>Bacillota</taxon>
        <taxon>Bacilli</taxon>
        <taxon>Bacillales</taxon>
        <taxon>Bacillaceae</taxon>
        <taxon>Alkalibacillus</taxon>
    </lineage>
</organism>
<comment type="caution">
    <text evidence="1">The sequence shown here is derived from an EMBL/GenBank/DDBJ whole genome shotgun (WGS) entry which is preliminary data.</text>
</comment>
<dbReference type="Pfam" id="PF13671">
    <property type="entry name" value="AAA_33"/>
    <property type="match status" value="1"/>
</dbReference>
<evidence type="ECO:0000313" key="2">
    <source>
        <dbReference type="Proteomes" id="UP001236723"/>
    </source>
</evidence>
<evidence type="ECO:0000313" key="1">
    <source>
        <dbReference type="EMBL" id="MDQ0350413.1"/>
    </source>
</evidence>
<dbReference type="SUPFAM" id="SSF52540">
    <property type="entry name" value="P-loop containing nucleoside triphosphate hydrolases"/>
    <property type="match status" value="1"/>
</dbReference>
<dbReference type="InterPro" id="IPR027417">
    <property type="entry name" value="P-loop_NTPase"/>
</dbReference>
<dbReference type="RefSeq" id="WP_307065246.1">
    <property type="nucleotide sequence ID" value="NZ_JAUSUP010000001.1"/>
</dbReference>
<gene>
    <name evidence="1" type="ORF">J2R98_000216</name>
</gene>
<protein>
    <submittedName>
        <fullName evidence="1">tRNA uridine 5-carbamoylmethylation protein Kti12</fullName>
    </submittedName>
</protein>
<reference evidence="1 2" key="1">
    <citation type="submission" date="2023-07" db="EMBL/GenBank/DDBJ databases">
        <title>Genomic Encyclopedia of Type Strains, Phase IV (KMG-IV): sequencing the most valuable type-strain genomes for metagenomic binning, comparative biology and taxonomic classification.</title>
        <authorList>
            <person name="Goeker M."/>
        </authorList>
    </citation>
    <scope>NUCLEOTIDE SEQUENCE [LARGE SCALE GENOMIC DNA]</scope>
    <source>
        <strain evidence="1 2">DSM 15448</strain>
    </source>
</reference>
<sequence>MKRLAILTVGKTHSGKSTFAKKLDKELNHSIIIDQDHHAGFINTHYPTLQPKSGPNTLKHSISKLIVDYAKENTNLHFIVCNSNRSKAGRAYLLNEIYKKDEFIRIIVHFNISYDTLLDRVTQSERNTNILRNASSFKEVLLRQQAEDVIDPDEDEADFFFTISNNDETNEVIRRIVDISNQNC</sequence>
<proteinExistence type="predicted"/>
<dbReference type="Gene3D" id="3.40.50.300">
    <property type="entry name" value="P-loop containing nucleotide triphosphate hydrolases"/>
    <property type="match status" value="1"/>
</dbReference>
<accession>A0ABU0DQ21</accession>
<name>A0ABU0DQ21_9BACI</name>
<dbReference type="EMBL" id="JAUSUP010000001">
    <property type="protein sequence ID" value="MDQ0350413.1"/>
    <property type="molecule type" value="Genomic_DNA"/>
</dbReference>